<dbReference type="InterPro" id="IPR020547">
    <property type="entry name" value="ATP_synth_F1_esu_C"/>
</dbReference>
<dbReference type="AlphaFoldDB" id="A0A385GPD2"/>
<dbReference type="PANTHER" id="PTHR13822:SF10">
    <property type="entry name" value="ATP SYNTHASE EPSILON CHAIN, CHLOROPLASTIC"/>
    <property type="match status" value="1"/>
</dbReference>
<accession>A0A385GPD2</accession>
<gene>
    <name evidence="11 16" type="primary">atpE</name>
</gene>
<dbReference type="GO" id="GO:0045259">
    <property type="term" value="C:proton-transporting ATP synthase complex"/>
    <property type="evidence" value="ECO:0007669"/>
    <property type="project" value="UniProtKB-KW"/>
</dbReference>
<evidence type="ECO:0000256" key="2">
    <source>
        <dbReference type="ARBA" id="ARBA00005712"/>
    </source>
</evidence>
<proteinExistence type="inferred from homology"/>
<keyword evidence="9 11" id="KW-0139">CF(1)</keyword>
<keyword evidence="7 11" id="KW-0793">Thylakoid</keyword>
<evidence type="ECO:0000256" key="5">
    <source>
        <dbReference type="ARBA" id="ARBA00022781"/>
    </source>
</evidence>
<dbReference type="PANTHER" id="PTHR13822">
    <property type="entry name" value="ATP SYNTHASE DELTA/EPSILON CHAIN"/>
    <property type="match status" value="1"/>
</dbReference>
<name>A0A385GPD2_9MONI</name>
<evidence type="ECO:0000259" key="14">
    <source>
        <dbReference type="Pfam" id="PF00401"/>
    </source>
</evidence>
<dbReference type="CDD" id="cd12152">
    <property type="entry name" value="F1-ATPase_delta"/>
    <property type="match status" value="1"/>
</dbReference>
<keyword evidence="4 12" id="KW-0934">Plastid</keyword>
<dbReference type="EMBL" id="MH269300">
    <property type="protein sequence ID" value="AXX76484.1"/>
    <property type="molecule type" value="Genomic_DNA"/>
</dbReference>
<sequence>MVLNLRVMAPNRTVWNSEVREIVPSTSSGQIGVLPNHAPLLTALDMGVPKVRHDGQWSAMALMGGFAMVDSNQVTTSVNEAERATEIDPEEAREALQTAQADAAQAEGRRKAIEANLAFKRAKARLEASNTTQSFPLLVAPVRNDGKSMMGHTMIC</sequence>
<dbReference type="FunFam" id="2.60.15.10:FF:000002">
    <property type="entry name" value="ATP synthase epsilon chain, chloroplastic"/>
    <property type="match status" value="1"/>
</dbReference>
<dbReference type="InterPro" id="IPR020546">
    <property type="entry name" value="ATP_synth_F1_dsu/esu_N"/>
</dbReference>
<evidence type="ECO:0000256" key="4">
    <source>
        <dbReference type="ARBA" id="ARBA00022640"/>
    </source>
</evidence>
<evidence type="ECO:0000259" key="15">
    <source>
        <dbReference type="Pfam" id="PF02823"/>
    </source>
</evidence>
<dbReference type="Pfam" id="PF00401">
    <property type="entry name" value="ATP-synt_DE"/>
    <property type="match status" value="1"/>
</dbReference>
<keyword evidence="10 11" id="KW-0066">ATP synthesis</keyword>
<comment type="similarity">
    <text evidence="2 11 12">Belongs to the ATPase epsilon chain family.</text>
</comment>
<dbReference type="GO" id="GO:0005524">
    <property type="term" value="F:ATP binding"/>
    <property type="evidence" value="ECO:0007669"/>
    <property type="project" value="UniProtKB-UniRule"/>
</dbReference>
<dbReference type="InterPro" id="IPR036771">
    <property type="entry name" value="ATPsynth_dsu/esu_N"/>
</dbReference>
<geneLocation type="chloroplast" evidence="16"/>
<dbReference type="Gene3D" id="6.10.140.480">
    <property type="match status" value="1"/>
</dbReference>
<comment type="subcellular location">
    <subcellularLocation>
        <location evidence="1">Membrane</location>
        <topology evidence="1">Peripheral membrane protein</topology>
    </subcellularLocation>
    <subcellularLocation>
        <location evidence="11">Plastid</location>
        <location evidence="11">Chloroplast thylakoid membrane</location>
        <topology evidence="11">Peripheral membrane protein</topology>
    </subcellularLocation>
</comment>
<dbReference type="Pfam" id="PF02823">
    <property type="entry name" value="ATP-synt_DE_N"/>
    <property type="match status" value="1"/>
</dbReference>
<comment type="function">
    <text evidence="11 12">Produces ATP from ADP in the presence of a proton gradient across the membrane.</text>
</comment>
<evidence type="ECO:0000256" key="13">
    <source>
        <dbReference type="SAM" id="Coils"/>
    </source>
</evidence>
<dbReference type="GO" id="GO:0009535">
    <property type="term" value="C:chloroplast thylakoid membrane"/>
    <property type="evidence" value="ECO:0007669"/>
    <property type="project" value="UniProtKB-SubCell"/>
</dbReference>
<evidence type="ECO:0000256" key="8">
    <source>
        <dbReference type="ARBA" id="ARBA00023136"/>
    </source>
</evidence>
<dbReference type="InterPro" id="IPR001469">
    <property type="entry name" value="ATP_synth_F1_dsu/esu"/>
</dbReference>
<protein>
    <recommendedName>
        <fullName evidence="11 12">ATP synthase epsilon chain, chloroplastic</fullName>
    </recommendedName>
    <alternativeName>
        <fullName evidence="11">ATP synthase F1 sector epsilon subunit</fullName>
    </alternativeName>
    <alternativeName>
        <fullName evidence="11">F-ATPase epsilon subunit</fullName>
    </alternativeName>
</protein>
<keyword evidence="5 11" id="KW-0375">Hydrogen ion transport</keyword>
<feature type="domain" description="ATP synthase epsilon subunit C-terminal" evidence="14">
    <location>
        <begin position="86"/>
        <end position="129"/>
    </location>
</feature>
<keyword evidence="6 11" id="KW-0406">Ion transport</keyword>
<evidence type="ECO:0000256" key="6">
    <source>
        <dbReference type="ARBA" id="ARBA00023065"/>
    </source>
</evidence>
<feature type="domain" description="ATP synthase F1 complex delta/epsilon subunit N-terminal" evidence="15">
    <location>
        <begin position="3"/>
        <end position="81"/>
    </location>
</feature>
<evidence type="ECO:0000256" key="1">
    <source>
        <dbReference type="ARBA" id="ARBA00004170"/>
    </source>
</evidence>
<dbReference type="HAMAP" id="MF_00530">
    <property type="entry name" value="ATP_synth_epsil_bac"/>
    <property type="match status" value="1"/>
</dbReference>
<dbReference type="SUPFAM" id="SSF51344">
    <property type="entry name" value="Epsilon subunit of F1F0-ATP synthase N-terminal domain"/>
    <property type="match status" value="1"/>
</dbReference>
<dbReference type="Gene3D" id="2.60.15.10">
    <property type="entry name" value="F0F1 ATP synthase delta/epsilon subunit, N-terminal"/>
    <property type="match status" value="1"/>
</dbReference>
<evidence type="ECO:0000256" key="7">
    <source>
        <dbReference type="ARBA" id="ARBA00023078"/>
    </source>
</evidence>
<reference evidence="16" key="1">
    <citation type="journal article" date="2018" name="Am. J. Bot.">
        <title>Order-level fern plastome phylogenomics: new insights from Hymenophyllales.</title>
        <authorList>
            <person name="Kuo L.Y."/>
            <person name="Qi X."/>
            <person name="Ma H."/>
            <person name="Li F.W."/>
        </authorList>
    </citation>
    <scope>NUCLEOTIDE SEQUENCE</scope>
</reference>
<evidence type="ECO:0000256" key="9">
    <source>
        <dbReference type="ARBA" id="ARBA00023196"/>
    </source>
</evidence>
<dbReference type="NCBIfam" id="TIGR01216">
    <property type="entry name" value="ATP_synt_epsi"/>
    <property type="match status" value="1"/>
</dbReference>
<keyword evidence="13" id="KW-0175">Coiled coil</keyword>
<evidence type="ECO:0000256" key="3">
    <source>
        <dbReference type="ARBA" id="ARBA00022448"/>
    </source>
</evidence>
<evidence type="ECO:0000256" key="12">
    <source>
        <dbReference type="RuleBase" id="RU003655"/>
    </source>
</evidence>
<keyword evidence="16" id="KW-0150">Chloroplast</keyword>
<evidence type="ECO:0000256" key="11">
    <source>
        <dbReference type="HAMAP-Rule" id="MF_00530"/>
    </source>
</evidence>
<keyword evidence="8 11" id="KW-0472">Membrane</keyword>
<dbReference type="GO" id="GO:0046933">
    <property type="term" value="F:proton-transporting ATP synthase activity, rotational mechanism"/>
    <property type="evidence" value="ECO:0007669"/>
    <property type="project" value="UniProtKB-UniRule"/>
</dbReference>
<evidence type="ECO:0000256" key="10">
    <source>
        <dbReference type="ARBA" id="ARBA00023310"/>
    </source>
</evidence>
<feature type="coiled-coil region" evidence="13">
    <location>
        <begin position="96"/>
        <end position="123"/>
    </location>
</feature>
<keyword evidence="3 11" id="KW-0813">Transport</keyword>
<comment type="subunit">
    <text evidence="11 12">F-type ATPases have 2 components, CF(1) - the catalytic core - and CF(0) - the membrane proton channel. CF(1) has five subunits: alpha(3), beta(3), gamma(1), delta(1), epsilon(1). CF(0) has three main subunits: a, b and c.</text>
</comment>
<organism evidence="16">
    <name type="scientific">Dipteris conjugata</name>
    <dbReference type="NCBI Taxonomy" id="32108"/>
    <lineage>
        <taxon>Eukaryota</taxon>
        <taxon>Viridiplantae</taxon>
        <taxon>Streptophyta</taxon>
        <taxon>Embryophyta</taxon>
        <taxon>Tracheophyta</taxon>
        <taxon>Polypodiopsida</taxon>
        <taxon>Polypodiidae</taxon>
        <taxon>Gleicheniales</taxon>
        <taxon>Dipteridaceae</taxon>
        <taxon>Dipteris</taxon>
    </lineage>
</organism>
<evidence type="ECO:0000313" key="16">
    <source>
        <dbReference type="EMBL" id="AXX76484.1"/>
    </source>
</evidence>